<organism evidence="3 4">
    <name type="scientific">Bacillus thermotolerans</name>
    <name type="common">Quasibacillus thermotolerans</name>
    <dbReference type="NCBI Taxonomy" id="1221996"/>
    <lineage>
        <taxon>Bacteria</taxon>
        <taxon>Bacillati</taxon>
        <taxon>Bacillota</taxon>
        <taxon>Bacilli</taxon>
        <taxon>Bacillales</taxon>
        <taxon>Bacillaceae</taxon>
        <taxon>Bacillus</taxon>
    </lineage>
</organism>
<dbReference type="SUPFAM" id="SSF48317">
    <property type="entry name" value="Acid phosphatase/Vanadium-dependent haloperoxidase"/>
    <property type="match status" value="1"/>
</dbReference>
<dbReference type="InterPro" id="IPR000326">
    <property type="entry name" value="PAP2/HPO"/>
</dbReference>
<keyword evidence="1" id="KW-0812">Transmembrane</keyword>
<comment type="caution">
    <text evidence="3">The sequence shown here is derived from an EMBL/GenBank/DDBJ whole genome shotgun (WGS) entry which is preliminary data.</text>
</comment>
<keyword evidence="1" id="KW-0472">Membrane</keyword>
<evidence type="ECO:0000259" key="2">
    <source>
        <dbReference type="SMART" id="SM00014"/>
    </source>
</evidence>
<name>A0A0F5I3M2_BACTR</name>
<dbReference type="PANTHER" id="PTHR14969">
    <property type="entry name" value="SPHINGOSINE-1-PHOSPHATE PHOSPHOHYDROLASE"/>
    <property type="match status" value="1"/>
</dbReference>
<keyword evidence="4" id="KW-1185">Reference proteome</keyword>
<evidence type="ECO:0000256" key="1">
    <source>
        <dbReference type="SAM" id="Phobius"/>
    </source>
</evidence>
<sequence>MDQAIFQYVNDLAGNNGFLDHFMILLSKWGIYVFIAIILVLAFSKKWRWRGFRGIGALILALIVSRLLKYAVNRDRPFITDEVNLLFEKTPSPSFPSDQAVASGVFAAFLFLAFPKWRWLGMILALVISFSRVYVGHHYPLDVLTGLFLGALCMAVVHKLQAPTQTAER</sequence>
<keyword evidence="1" id="KW-1133">Transmembrane helix</keyword>
<protein>
    <recommendedName>
        <fullName evidence="2">Phosphatidic acid phosphatase type 2/haloperoxidase domain-containing protein</fullName>
    </recommendedName>
</protein>
<dbReference type="Gene3D" id="1.20.144.10">
    <property type="entry name" value="Phosphatidic acid phosphatase type 2/haloperoxidase"/>
    <property type="match status" value="1"/>
</dbReference>
<feature type="domain" description="Phosphatidic acid phosphatase type 2/haloperoxidase" evidence="2">
    <location>
        <begin position="50"/>
        <end position="158"/>
    </location>
</feature>
<dbReference type="Pfam" id="PF01569">
    <property type="entry name" value="PAP2"/>
    <property type="match status" value="1"/>
</dbReference>
<feature type="transmembrane region" description="Helical" evidence="1">
    <location>
        <begin position="22"/>
        <end position="43"/>
    </location>
</feature>
<proteinExistence type="predicted"/>
<dbReference type="STRING" id="1221996.QY95_01855"/>
<gene>
    <name evidence="3" type="ORF">QY95_01855</name>
</gene>
<dbReference type="EMBL" id="JWIR02000033">
    <property type="protein sequence ID" value="KKB40116.1"/>
    <property type="molecule type" value="Genomic_DNA"/>
</dbReference>
<dbReference type="PANTHER" id="PTHR14969:SF13">
    <property type="entry name" value="AT30094P"/>
    <property type="match status" value="1"/>
</dbReference>
<feature type="transmembrane region" description="Helical" evidence="1">
    <location>
        <begin position="55"/>
        <end position="72"/>
    </location>
</feature>
<reference evidence="3" key="1">
    <citation type="submission" date="2015-02" db="EMBL/GenBank/DDBJ databases">
        <title>Genome Assembly of Bacillaceae bacterium MTCC 8252.</title>
        <authorList>
            <person name="Verma A."/>
            <person name="Khatri I."/>
            <person name="Mual P."/>
            <person name="Subramanian S."/>
            <person name="Krishnamurthi S."/>
        </authorList>
    </citation>
    <scope>NUCLEOTIDE SEQUENCE [LARGE SCALE GENOMIC DNA]</scope>
    <source>
        <strain evidence="3">MTCC 8252</strain>
    </source>
</reference>
<dbReference type="RefSeq" id="WP_040048285.1">
    <property type="nucleotide sequence ID" value="NZ_JWIR02000033.1"/>
</dbReference>
<dbReference type="SMART" id="SM00014">
    <property type="entry name" value="acidPPc"/>
    <property type="match status" value="1"/>
</dbReference>
<dbReference type="OrthoDB" id="9789113at2"/>
<feature type="transmembrane region" description="Helical" evidence="1">
    <location>
        <begin position="143"/>
        <end position="160"/>
    </location>
</feature>
<dbReference type="GO" id="GO:0042392">
    <property type="term" value="F:sphingosine-1-phosphate phosphatase activity"/>
    <property type="evidence" value="ECO:0007669"/>
    <property type="project" value="TreeGrafter"/>
</dbReference>
<evidence type="ECO:0000313" key="3">
    <source>
        <dbReference type="EMBL" id="KKB40116.1"/>
    </source>
</evidence>
<evidence type="ECO:0000313" key="4">
    <source>
        <dbReference type="Proteomes" id="UP000031563"/>
    </source>
</evidence>
<dbReference type="AlphaFoldDB" id="A0A0F5I3M2"/>
<dbReference type="Proteomes" id="UP000031563">
    <property type="component" value="Unassembled WGS sequence"/>
</dbReference>
<dbReference type="InterPro" id="IPR036938">
    <property type="entry name" value="PAP2/HPO_sf"/>
</dbReference>
<accession>A0A0F5I3M2</accession>